<dbReference type="InterPro" id="IPR005565">
    <property type="entry name" value="Hemolysn_activator_HlyB_C"/>
</dbReference>
<sequence>MGCSHWWTGITAVLVATVASAAQIPPDAGQLRQEIERSLPSSMPQPKLAPQAELPPPMTAMTGKVFVQQFRFAGNEALSDATLQTIVAGWTQRELSFAQLQEAAAAVGAAYRSAGRVVRAYLPRQEIKDGIVIIQIVEARFGAVRIEAAPGARMRPEYLQGLVESSQAPGQPLQAAALDRALLLLEELPGVRASGSLQEGKNQGETEVVVAVAPAPLLGGDASTDNTGSRSTGPVRLAVNFQLSSPLSFSDLATVSAAHTQGSNYGRLAYSVPLGSAGWRAGANVSRMRYRLVSAEFAALQASGDSGSAGVELQYPLLRARQANASLALAWERKDFNNVSGGAVTTRYKVGVLSAGLSGSASDAAGSNSGSVTMSSGGLDLDGSPNQSADAATTRSAGRYAKLRFSATRNQTLGAHWHGVLQLSGQYASKNLDSSEKFYLGGASGVRAYPSSEVGGADGVMVNAELRYRVQDALTLSAHADAGVVRVNHDHGFAGAPKHNRQGLRGAGLGVAWTPLPGASIKAVLSHRIGRNPNPAPSGADQDGTLVRSRLWLTASMAL</sequence>
<name>A0A6L6Q7K4_9BURK</name>
<dbReference type="GO" id="GO:0046819">
    <property type="term" value="P:protein secretion by the type V secretion system"/>
    <property type="evidence" value="ECO:0007669"/>
    <property type="project" value="TreeGrafter"/>
</dbReference>
<feature type="domain" description="Polypeptide-transport-associated ShlB-type" evidence="7">
    <location>
        <begin position="67"/>
        <end position="138"/>
    </location>
</feature>
<comment type="caution">
    <text evidence="8">The sequence shown here is derived from an EMBL/GenBank/DDBJ whole genome shotgun (WGS) entry which is preliminary data.</text>
</comment>
<evidence type="ECO:0000256" key="1">
    <source>
        <dbReference type="ARBA" id="ARBA00022452"/>
    </source>
</evidence>
<dbReference type="Gene3D" id="2.40.160.50">
    <property type="entry name" value="membrane protein fhac: a member of the omp85/tpsb transporter family"/>
    <property type="match status" value="1"/>
</dbReference>
<dbReference type="AlphaFoldDB" id="A0A6L6Q7K4"/>
<reference evidence="8 9" key="1">
    <citation type="submission" date="2019-11" db="EMBL/GenBank/DDBJ databases">
        <title>Type strains purchased from KCTC, JCM and DSMZ.</title>
        <authorList>
            <person name="Lu H."/>
        </authorList>
    </citation>
    <scope>NUCLEOTIDE SEQUENCE [LARGE SCALE GENOMIC DNA]</scope>
    <source>
        <strain evidence="8 9">KCTC 42409</strain>
    </source>
</reference>
<feature type="signal peptide" evidence="5">
    <location>
        <begin position="1"/>
        <end position="21"/>
    </location>
</feature>
<evidence type="ECO:0000313" key="8">
    <source>
        <dbReference type="EMBL" id="MTW05152.1"/>
    </source>
</evidence>
<dbReference type="InterPro" id="IPR013686">
    <property type="entry name" value="Polypept-transport_assoc_ShlB"/>
</dbReference>
<organism evidence="8 9">
    <name type="scientific">Pseudoduganella ginsengisoli</name>
    <dbReference type="NCBI Taxonomy" id="1462440"/>
    <lineage>
        <taxon>Bacteria</taxon>
        <taxon>Pseudomonadati</taxon>
        <taxon>Pseudomonadota</taxon>
        <taxon>Betaproteobacteria</taxon>
        <taxon>Burkholderiales</taxon>
        <taxon>Oxalobacteraceae</taxon>
        <taxon>Telluria group</taxon>
        <taxon>Pseudoduganella</taxon>
    </lineage>
</organism>
<feature type="compositionally biased region" description="Low complexity" evidence="4">
    <location>
        <begin position="359"/>
        <end position="371"/>
    </location>
</feature>
<dbReference type="Pfam" id="PF08479">
    <property type="entry name" value="POTRA_2"/>
    <property type="match status" value="1"/>
</dbReference>
<feature type="region of interest" description="Disordered" evidence="4">
    <location>
        <begin position="359"/>
        <end position="395"/>
    </location>
</feature>
<accession>A0A6L6Q7K4</accession>
<dbReference type="GO" id="GO:0008320">
    <property type="term" value="F:protein transmembrane transporter activity"/>
    <property type="evidence" value="ECO:0007669"/>
    <property type="project" value="TreeGrafter"/>
</dbReference>
<evidence type="ECO:0000259" key="6">
    <source>
        <dbReference type="Pfam" id="PF03865"/>
    </source>
</evidence>
<feature type="compositionally biased region" description="Polar residues" evidence="4">
    <location>
        <begin position="384"/>
        <end position="395"/>
    </location>
</feature>
<dbReference type="PANTHER" id="PTHR34597:SF1">
    <property type="entry name" value="HEME_HEMOPEXIN TRANSPORTER PROTEIN HUXB"/>
    <property type="match status" value="1"/>
</dbReference>
<evidence type="ECO:0000256" key="5">
    <source>
        <dbReference type="SAM" id="SignalP"/>
    </source>
</evidence>
<keyword evidence="1" id="KW-0472">Membrane</keyword>
<evidence type="ECO:0000256" key="3">
    <source>
        <dbReference type="ARBA" id="ARBA00023237"/>
    </source>
</evidence>
<dbReference type="PANTHER" id="PTHR34597">
    <property type="entry name" value="SLR1661 PROTEIN"/>
    <property type="match status" value="1"/>
</dbReference>
<protein>
    <submittedName>
        <fullName evidence="8">BamA/TamA family outer membrane protein</fullName>
    </submittedName>
</protein>
<keyword evidence="5" id="KW-0732">Signal</keyword>
<dbReference type="OrthoDB" id="572300at2"/>
<dbReference type="Proteomes" id="UP000484015">
    <property type="component" value="Unassembled WGS sequence"/>
</dbReference>
<keyword evidence="1" id="KW-1134">Transmembrane beta strand</keyword>
<evidence type="ECO:0000256" key="4">
    <source>
        <dbReference type="SAM" id="MobiDB-lite"/>
    </source>
</evidence>
<dbReference type="InterPro" id="IPR051544">
    <property type="entry name" value="TPS_OM_transporter"/>
</dbReference>
<keyword evidence="9" id="KW-1185">Reference proteome</keyword>
<keyword evidence="3" id="KW-0998">Cell outer membrane</keyword>
<feature type="domain" description="Haemolysin activator HlyB C-terminal" evidence="6">
    <location>
        <begin position="204"/>
        <end position="511"/>
    </location>
</feature>
<feature type="chain" id="PRO_5027085368" evidence="5">
    <location>
        <begin position="22"/>
        <end position="559"/>
    </location>
</feature>
<evidence type="ECO:0000259" key="7">
    <source>
        <dbReference type="Pfam" id="PF08479"/>
    </source>
</evidence>
<dbReference type="Pfam" id="PF03865">
    <property type="entry name" value="ShlB"/>
    <property type="match status" value="1"/>
</dbReference>
<dbReference type="EMBL" id="WNLA01000021">
    <property type="protein sequence ID" value="MTW05152.1"/>
    <property type="molecule type" value="Genomic_DNA"/>
</dbReference>
<dbReference type="Gene3D" id="3.10.20.310">
    <property type="entry name" value="membrane protein fhac"/>
    <property type="match status" value="1"/>
</dbReference>
<keyword evidence="2" id="KW-0812">Transmembrane</keyword>
<proteinExistence type="predicted"/>
<evidence type="ECO:0000256" key="2">
    <source>
        <dbReference type="ARBA" id="ARBA00022692"/>
    </source>
</evidence>
<evidence type="ECO:0000313" key="9">
    <source>
        <dbReference type="Proteomes" id="UP000484015"/>
    </source>
</evidence>
<gene>
    <name evidence="8" type="ORF">GM668_24045</name>
</gene>
<dbReference type="GO" id="GO:0098046">
    <property type="term" value="C:type V protein secretion system complex"/>
    <property type="evidence" value="ECO:0007669"/>
    <property type="project" value="TreeGrafter"/>
</dbReference>